<dbReference type="Pfam" id="PF01203">
    <property type="entry name" value="T2SSN"/>
    <property type="match status" value="1"/>
</dbReference>
<evidence type="ECO:0000256" key="7">
    <source>
        <dbReference type="ARBA" id="ARBA00022692"/>
    </source>
</evidence>
<accession>A0A066RX02</accession>
<comment type="subcellular location">
    <subcellularLocation>
        <location evidence="1">Cell inner membrane</location>
    </subcellularLocation>
</comment>
<evidence type="ECO:0000313" key="11">
    <source>
        <dbReference type="EMBL" id="KDM92167.1"/>
    </source>
</evidence>
<dbReference type="AlphaFoldDB" id="A0A066RX02"/>
<organism evidence="11 12">
    <name type="scientific">Photobacterium galatheae</name>
    <dbReference type="NCBI Taxonomy" id="1654360"/>
    <lineage>
        <taxon>Bacteria</taxon>
        <taxon>Pseudomonadati</taxon>
        <taxon>Pseudomonadota</taxon>
        <taxon>Gammaproteobacteria</taxon>
        <taxon>Vibrionales</taxon>
        <taxon>Vibrionaceae</taxon>
        <taxon>Photobacterium</taxon>
    </lineage>
</organism>
<dbReference type="RefSeq" id="WP_036751035.1">
    <property type="nucleotide sequence ID" value="NZ_JAGSGC010000016.1"/>
</dbReference>
<keyword evidence="4" id="KW-0813">Transport</keyword>
<evidence type="ECO:0000256" key="3">
    <source>
        <dbReference type="ARBA" id="ARBA00021563"/>
    </source>
</evidence>
<keyword evidence="12" id="KW-1185">Reference proteome</keyword>
<keyword evidence="8" id="KW-0653">Protein transport</keyword>
<evidence type="ECO:0000256" key="8">
    <source>
        <dbReference type="ARBA" id="ARBA00022927"/>
    </source>
</evidence>
<evidence type="ECO:0000256" key="9">
    <source>
        <dbReference type="ARBA" id="ARBA00023136"/>
    </source>
</evidence>
<dbReference type="InterPro" id="IPR022792">
    <property type="entry name" value="T2SS_protein-GspN"/>
</dbReference>
<name>A0A066RX02_9GAMM</name>
<dbReference type="STRING" id="1654360.EA58_08055"/>
<dbReference type="GO" id="GO:0015628">
    <property type="term" value="P:protein secretion by the type II secretion system"/>
    <property type="evidence" value="ECO:0007669"/>
    <property type="project" value="InterPro"/>
</dbReference>
<protein>
    <recommendedName>
        <fullName evidence="3">Type II secretion system protein N</fullName>
    </recommendedName>
    <alternativeName>
        <fullName evidence="10">General secretion pathway protein N</fullName>
    </alternativeName>
</protein>
<evidence type="ECO:0000256" key="6">
    <source>
        <dbReference type="ARBA" id="ARBA00022519"/>
    </source>
</evidence>
<evidence type="ECO:0000256" key="2">
    <source>
        <dbReference type="ARBA" id="ARBA00007208"/>
    </source>
</evidence>
<dbReference type="GO" id="GO:0005886">
    <property type="term" value="C:plasma membrane"/>
    <property type="evidence" value="ECO:0007669"/>
    <property type="project" value="UniProtKB-SubCell"/>
</dbReference>
<dbReference type="Proteomes" id="UP000027192">
    <property type="component" value="Unassembled WGS sequence"/>
</dbReference>
<evidence type="ECO:0000256" key="10">
    <source>
        <dbReference type="ARBA" id="ARBA00030772"/>
    </source>
</evidence>
<sequence>MGFRVFVGVSFMLALLVSLLVHLPASWLWQYVPKTPGLAVSGISGTPWKGRASQIRWQQWVLGEVDWNMSPWKLLTGDAVFEVNMGKGSALGYRGHGTLGINFDGPYAQDFVLTMSAQQAVQYMRLPVPVTLGGSFTLTLDDYRFAPPYCQTLDGGLAWNGALVGTPLGEIDLGPVNAELSCNDGQLAAIARQTSEQVNSEWQASLSQNQTYSLNGWFTPGTELPANLRDQLKWLGNPDASGRYPVRYSGRL</sequence>
<evidence type="ECO:0000256" key="1">
    <source>
        <dbReference type="ARBA" id="ARBA00004533"/>
    </source>
</evidence>
<comment type="caution">
    <text evidence="11">The sequence shown here is derived from an EMBL/GenBank/DDBJ whole genome shotgun (WGS) entry which is preliminary data.</text>
</comment>
<dbReference type="GO" id="GO:0015627">
    <property type="term" value="C:type II protein secretion system complex"/>
    <property type="evidence" value="ECO:0007669"/>
    <property type="project" value="InterPro"/>
</dbReference>
<comment type="similarity">
    <text evidence="2">Belongs to the GSP N family.</text>
</comment>
<keyword evidence="9" id="KW-0472">Membrane</keyword>
<dbReference type="OrthoDB" id="6118198at2"/>
<gene>
    <name evidence="11" type="ORF">EA58_08055</name>
</gene>
<keyword evidence="5" id="KW-1003">Cell membrane</keyword>
<reference evidence="11 12" key="1">
    <citation type="submission" date="2014-04" db="EMBL/GenBank/DDBJ databases">
        <title>Draft genome sequence of Photobacterium halotolerans S2753: a solonamide, ngercheumicin and holomycin producer.</title>
        <authorList>
            <person name="Machado H.R."/>
            <person name="Gram L."/>
        </authorList>
    </citation>
    <scope>NUCLEOTIDE SEQUENCE [LARGE SCALE GENOMIC DNA]</scope>
    <source>
        <strain evidence="11 12">S2753</strain>
    </source>
</reference>
<keyword evidence="7" id="KW-0812">Transmembrane</keyword>
<keyword evidence="6" id="KW-0997">Cell inner membrane</keyword>
<evidence type="ECO:0000256" key="4">
    <source>
        <dbReference type="ARBA" id="ARBA00022448"/>
    </source>
</evidence>
<dbReference type="EMBL" id="JMIB01000013">
    <property type="protein sequence ID" value="KDM92167.1"/>
    <property type="molecule type" value="Genomic_DNA"/>
</dbReference>
<evidence type="ECO:0000313" key="12">
    <source>
        <dbReference type="Proteomes" id="UP000027192"/>
    </source>
</evidence>
<proteinExistence type="inferred from homology"/>
<evidence type="ECO:0000256" key="5">
    <source>
        <dbReference type="ARBA" id="ARBA00022475"/>
    </source>
</evidence>